<comment type="subcellular location">
    <subcellularLocation>
        <location evidence="1">Membrane</location>
        <topology evidence="1">Multi-pass membrane protein</topology>
    </subcellularLocation>
</comment>
<dbReference type="Pfam" id="PF07690">
    <property type="entry name" value="MFS_1"/>
    <property type="match status" value="1"/>
</dbReference>
<evidence type="ECO:0000313" key="7">
    <source>
        <dbReference type="EMBL" id="KAE8351303.1"/>
    </source>
</evidence>
<feature type="transmembrane region" description="Helical" evidence="6">
    <location>
        <begin position="6"/>
        <end position="31"/>
    </location>
</feature>
<dbReference type="PANTHER" id="PTHR23507:SF1">
    <property type="entry name" value="FI18259P1-RELATED"/>
    <property type="match status" value="1"/>
</dbReference>
<evidence type="ECO:0000256" key="6">
    <source>
        <dbReference type="SAM" id="Phobius"/>
    </source>
</evidence>
<feature type="transmembrane region" description="Helical" evidence="6">
    <location>
        <begin position="212"/>
        <end position="238"/>
    </location>
</feature>
<dbReference type="InterPro" id="IPR011701">
    <property type="entry name" value="MFS"/>
</dbReference>
<feature type="region of interest" description="Disordered" evidence="5">
    <location>
        <begin position="371"/>
        <end position="396"/>
    </location>
</feature>
<feature type="transmembrane region" description="Helical" evidence="6">
    <location>
        <begin position="105"/>
        <end position="125"/>
    </location>
</feature>
<reference evidence="8" key="1">
    <citation type="submission" date="2019-04" db="EMBL/GenBank/DDBJ databases">
        <title>Friends and foes A comparative genomics studyof 23 Aspergillus species from section Flavi.</title>
        <authorList>
            <consortium name="DOE Joint Genome Institute"/>
            <person name="Kjaerbolling I."/>
            <person name="Vesth T."/>
            <person name="Frisvad J.C."/>
            <person name="Nybo J.L."/>
            <person name="Theobald S."/>
            <person name="Kildgaard S."/>
            <person name="Isbrandt T."/>
            <person name="Kuo A."/>
            <person name="Sato A."/>
            <person name="Lyhne E.K."/>
            <person name="Kogle M.E."/>
            <person name="Wiebenga A."/>
            <person name="Kun R.S."/>
            <person name="Lubbers R.J."/>
            <person name="Makela M.R."/>
            <person name="Barry K."/>
            <person name="Chovatia M."/>
            <person name="Clum A."/>
            <person name="Daum C."/>
            <person name="Haridas S."/>
            <person name="He G."/>
            <person name="LaButti K."/>
            <person name="Lipzen A."/>
            <person name="Mondo S."/>
            <person name="Riley R."/>
            <person name="Salamov A."/>
            <person name="Simmons B.A."/>
            <person name="Magnuson J.K."/>
            <person name="Henrissat B."/>
            <person name="Mortensen U.H."/>
            <person name="Larsen T.O."/>
            <person name="Devries R.P."/>
            <person name="Grigoriev I.V."/>
            <person name="Machida M."/>
            <person name="Baker S.E."/>
            <person name="Andersen M.R."/>
        </authorList>
    </citation>
    <scope>NUCLEOTIDE SEQUENCE [LARGE SCALE GENOMIC DNA]</scope>
    <source>
        <strain evidence="8">CBS 553.77</strain>
    </source>
</reference>
<proteinExistence type="predicted"/>
<evidence type="ECO:0000313" key="8">
    <source>
        <dbReference type="Proteomes" id="UP000327118"/>
    </source>
</evidence>
<evidence type="ECO:0000256" key="5">
    <source>
        <dbReference type="SAM" id="MobiDB-lite"/>
    </source>
</evidence>
<keyword evidence="2 6" id="KW-0812">Transmembrane</keyword>
<evidence type="ECO:0000256" key="1">
    <source>
        <dbReference type="ARBA" id="ARBA00004141"/>
    </source>
</evidence>
<sequence length="396" mass="42327">MIPIQFILAGPLFNVIGGGSTVLVASLYSMVSDVVEGKDRYVLCRGQASLHSKHTAPVKPFFDSYVSYTSATRASVFFFMAFASLLGAAVSPALSSRFMEAFSPWAAVLLGFFAVPVGVSVLAFIPETFPQSKRESFPKDDPAGPERPRRNTFLSHLSHSILLLEASIAMLRSPSIVLILATFLTQTPEVIATSQSFVQYVSKRFDWPLATAGYLLTIKGIMNMIVLLLMLPLLSKLLIHGRHPGAKDLVLARFSAAFAAAGALLMAASQMGVVVSGLALHSLGAGLAPLCRSLATSYLAPQDTSKINTLIGIVGTVGTLFATPALAWLFETGMKLKGAWLGLPYFGLAALFALCLLGLFFVSALRREDAEDGYDETGEVPRGDPLSTRGDLDQNA</sequence>
<evidence type="ECO:0000256" key="4">
    <source>
        <dbReference type="ARBA" id="ARBA00023136"/>
    </source>
</evidence>
<dbReference type="Gene3D" id="1.20.1250.20">
    <property type="entry name" value="MFS general substrate transporter like domains"/>
    <property type="match status" value="1"/>
</dbReference>
<evidence type="ECO:0000256" key="3">
    <source>
        <dbReference type="ARBA" id="ARBA00022989"/>
    </source>
</evidence>
<name>A0A5N6Z2H3_9EURO</name>
<dbReference type="GO" id="GO:0022857">
    <property type="term" value="F:transmembrane transporter activity"/>
    <property type="evidence" value="ECO:0007669"/>
    <property type="project" value="InterPro"/>
</dbReference>
<keyword evidence="8" id="KW-1185">Reference proteome</keyword>
<feature type="transmembrane region" description="Helical" evidence="6">
    <location>
        <begin position="307"/>
        <end position="330"/>
    </location>
</feature>
<feature type="transmembrane region" description="Helical" evidence="6">
    <location>
        <begin position="342"/>
        <end position="362"/>
    </location>
</feature>
<dbReference type="PANTHER" id="PTHR23507">
    <property type="entry name" value="ZGC:174356"/>
    <property type="match status" value="1"/>
</dbReference>
<dbReference type="InterPro" id="IPR036259">
    <property type="entry name" value="MFS_trans_sf"/>
</dbReference>
<protein>
    <submittedName>
        <fullName evidence="7">Major facilitator superfamily domain-containing protein</fullName>
    </submittedName>
</protein>
<organism evidence="7 8">
    <name type="scientific">Aspergillus coremiiformis</name>
    <dbReference type="NCBI Taxonomy" id="138285"/>
    <lineage>
        <taxon>Eukaryota</taxon>
        <taxon>Fungi</taxon>
        <taxon>Dikarya</taxon>
        <taxon>Ascomycota</taxon>
        <taxon>Pezizomycotina</taxon>
        <taxon>Eurotiomycetes</taxon>
        <taxon>Eurotiomycetidae</taxon>
        <taxon>Eurotiales</taxon>
        <taxon>Aspergillaceae</taxon>
        <taxon>Aspergillus</taxon>
        <taxon>Aspergillus subgen. Circumdati</taxon>
    </lineage>
</organism>
<dbReference type="Proteomes" id="UP000327118">
    <property type="component" value="Unassembled WGS sequence"/>
</dbReference>
<dbReference type="SUPFAM" id="SSF103473">
    <property type="entry name" value="MFS general substrate transporter"/>
    <property type="match status" value="1"/>
</dbReference>
<keyword evidence="3 6" id="KW-1133">Transmembrane helix</keyword>
<feature type="transmembrane region" description="Helical" evidence="6">
    <location>
        <begin position="274"/>
        <end position="295"/>
    </location>
</feature>
<evidence type="ECO:0000256" key="2">
    <source>
        <dbReference type="ARBA" id="ARBA00022692"/>
    </source>
</evidence>
<feature type="transmembrane region" description="Helical" evidence="6">
    <location>
        <begin position="250"/>
        <end position="268"/>
    </location>
</feature>
<dbReference type="AlphaFoldDB" id="A0A5N6Z2H3"/>
<accession>A0A5N6Z2H3</accession>
<dbReference type="EMBL" id="ML739177">
    <property type="protein sequence ID" value="KAE8351303.1"/>
    <property type="molecule type" value="Genomic_DNA"/>
</dbReference>
<dbReference type="GO" id="GO:0016020">
    <property type="term" value="C:membrane"/>
    <property type="evidence" value="ECO:0007669"/>
    <property type="project" value="UniProtKB-SubCell"/>
</dbReference>
<dbReference type="OrthoDB" id="194139at2759"/>
<gene>
    <name evidence="7" type="ORF">BDV28DRAFT_137351</name>
</gene>
<keyword evidence="4 6" id="KW-0472">Membrane</keyword>
<feature type="transmembrane region" description="Helical" evidence="6">
    <location>
        <begin position="74"/>
        <end position="93"/>
    </location>
</feature>